<organism evidence="3 4">
    <name type="scientific">Hypsibius exemplaris</name>
    <name type="common">Freshwater tardigrade</name>
    <dbReference type="NCBI Taxonomy" id="2072580"/>
    <lineage>
        <taxon>Eukaryota</taxon>
        <taxon>Metazoa</taxon>
        <taxon>Ecdysozoa</taxon>
        <taxon>Tardigrada</taxon>
        <taxon>Eutardigrada</taxon>
        <taxon>Parachela</taxon>
        <taxon>Hypsibioidea</taxon>
        <taxon>Hypsibiidae</taxon>
        <taxon>Hypsibius</taxon>
    </lineage>
</organism>
<dbReference type="AlphaFoldDB" id="A0A1W0WZC4"/>
<feature type="compositionally biased region" description="Polar residues" evidence="2">
    <location>
        <begin position="44"/>
        <end position="53"/>
    </location>
</feature>
<evidence type="ECO:0000313" key="3">
    <source>
        <dbReference type="EMBL" id="OQV20566.1"/>
    </source>
</evidence>
<reference evidence="4" key="1">
    <citation type="submission" date="2017-01" db="EMBL/GenBank/DDBJ databases">
        <title>Comparative genomics of anhydrobiosis in the tardigrade Hypsibius dujardini.</title>
        <authorList>
            <person name="Yoshida Y."/>
            <person name="Koutsovoulos G."/>
            <person name="Laetsch D."/>
            <person name="Stevens L."/>
            <person name="Kumar S."/>
            <person name="Horikawa D."/>
            <person name="Ishino K."/>
            <person name="Komine S."/>
            <person name="Tomita M."/>
            <person name="Blaxter M."/>
            <person name="Arakawa K."/>
        </authorList>
    </citation>
    <scope>NUCLEOTIDE SEQUENCE [LARGE SCALE GENOMIC DNA]</scope>
    <source>
        <strain evidence="4">Z151</strain>
    </source>
</reference>
<gene>
    <name evidence="3" type="ORF">BV898_05388</name>
</gene>
<evidence type="ECO:0000256" key="1">
    <source>
        <dbReference type="SAM" id="Coils"/>
    </source>
</evidence>
<feature type="region of interest" description="Disordered" evidence="2">
    <location>
        <begin position="495"/>
        <end position="544"/>
    </location>
</feature>
<feature type="compositionally biased region" description="Basic and acidic residues" evidence="2">
    <location>
        <begin position="495"/>
        <end position="504"/>
    </location>
</feature>
<evidence type="ECO:0000313" key="4">
    <source>
        <dbReference type="Proteomes" id="UP000192578"/>
    </source>
</evidence>
<feature type="coiled-coil region" evidence="1">
    <location>
        <begin position="347"/>
        <end position="401"/>
    </location>
</feature>
<dbReference type="EMBL" id="MTYJ01000029">
    <property type="protein sequence ID" value="OQV20566.1"/>
    <property type="molecule type" value="Genomic_DNA"/>
</dbReference>
<feature type="region of interest" description="Disordered" evidence="2">
    <location>
        <begin position="44"/>
        <end position="96"/>
    </location>
</feature>
<sequence>MEPLFPVVNEEGVESEEIVKEAARRHWELFMARTNVAKAVLPFSSTTPTSQTEPIVPGTKAPSRLKQEPSANDTIISDAPPSRLDDVPPATGTPETPPVEFSFPVLNLAHGGPSRFQRKSQIYPQKAPEPIAPPRKANSFFARTRQRVAPLSAAVAEMATPTPSSPKFSLPRPVSRQEQVALLSGAAIVRSEVVKKVQAWGFGHVAAPPSAAENVPITSNLLVSLPVFHQGVTSVLTETPVVLPEVMEGPCLFEGEEIVYPESPPPLLTTGMPSPHGSERDATPARSDISYESGNSSSSGFGSFDEGPQTPEEPTPEEPAPMGYRGLGFRGKAVCSVSVNKLADEDIVFTREQYEEVKRQEAEANRKRHIEREAREWEDKIAGLRRQYEIEQQRLERIRNQKPVPPPPRSKTELINSHVAGVLFNAPVITAQRALLERPAAEHELGCRCYPCSAKRVATATVGSRVARPTAAVTVPPRPPPTPIILMSAAEAARKLQEEMEHRQRNVRIPTVSRPPPNTTRRRRTEVGEKRKISQPDGYQSDEI</sequence>
<dbReference type="Proteomes" id="UP000192578">
    <property type="component" value="Unassembled WGS sequence"/>
</dbReference>
<protein>
    <submittedName>
        <fullName evidence="3">Uncharacterized protein</fullName>
    </submittedName>
</protein>
<evidence type="ECO:0000256" key="2">
    <source>
        <dbReference type="SAM" id="MobiDB-lite"/>
    </source>
</evidence>
<comment type="caution">
    <text evidence="3">The sequence shown here is derived from an EMBL/GenBank/DDBJ whole genome shotgun (WGS) entry which is preliminary data.</text>
</comment>
<feature type="region of interest" description="Disordered" evidence="2">
    <location>
        <begin position="262"/>
        <end position="325"/>
    </location>
</feature>
<keyword evidence="1" id="KW-0175">Coiled coil</keyword>
<feature type="compositionally biased region" description="Low complexity" evidence="2">
    <location>
        <begin position="287"/>
        <end position="310"/>
    </location>
</feature>
<keyword evidence="4" id="KW-1185">Reference proteome</keyword>
<proteinExistence type="predicted"/>
<feature type="compositionally biased region" description="Basic and acidic residues" evidence="2">
    <location>
        <begin position="525"/>
        <end position="534"/>
    </location>
</feature>
<name>A0A1W0WZC4_HYPEX</name>
<accession>A0A1W0WZC4</accession>